<dbReference type="InterPro" id="IPR019887">
    <property type="entry name" value="Tscrpt_reg_AsnC/Lrp_C"/>
</dbReference>
<feature type="domain" description="HTH asnC-type" evidence="4">
    <location>
        <begin position="3"/>
        <end position="63"/>
    </location>
</feature>
<gene>
    <name evidence="5" type="ORF">M8330_04200</name>
</gene>
<keyword evidence="2" id="KW-0238">DNA-binding</keyword>
<evidence type="ECO:0000313" key="6">
    <source>
        <dbReference type="Proteomes" id="UP001139485"/>
    </source>
</evidence>
<evidence type="ECO:0000313" key="5">
    <source>
        <dbReference type="EMBL" id="MCM0619498.1"/>
    </source>
</evidence>
<dbReference type="PANTHER" id="PTHR30154:SF34">
    <property type="entry name" value="TRANSCRIPTIONAL REGULATOR AZLB"/>
    <property type="match status" value="1"/>
</dbReference>
<keyword evidence="3" id="KW-0804">Transcription</keyword>
<organism evidence="5 6">
    <name type="scientific">Nocardioides bruguierae</name>
    <dbReference type="NCBI Taxonomy" id="2945102"/>
    <lineage>
        <taxon>Bacteria</taxon>
        <taxon>Bacillati</taxon>
        <taxon>Actinomycetota</taxon>
        <taxon>Actinomycetes</taxon>
        <taxon>Propionibacteriales</taxon>
        <taxon>Nocardioidaceae</taxon>
        <taxon>Nocardioides</taxon>
    </lineage>
</organism>
<dbReference type="RefSeq" id="WP_250826394.1">
    <property type="nucleotide sequence ID" value="NZ_JAMOIL010000003.1"/>
</dbReference>
<proteinExistence type="predicted"/>
<dbReference type="Pfam" id="PF13404">
    <property type="entry name" value="HTH_AsnC-type"/>
    <property type="match status" value="1"/>
</dbReference>
<evidence type="ECO:0000256" key="1">
    <source>
        <dbReference type="ARBA" id="ARBA00023015"/>
    </source>
</evidence>
<protein>
    <submittedName>
        <fullName evidence="5">Lrp/AsnC family transcriptional regulator</fullName>
    </submittedName>
</protein>
<dbReference type="GO" id="GO:0005829">
    <property type="term" value="C:cytosol"/>
    <property type="evidence" value="ECO:0007669"/>
    <property type="project" value="TreeGrafter"/>
</dbReference>
<dbReference type="PRINTS" id="PR00033">
    <property type="entry name" value="HTHASNC"/>
</dbReference>
<dbReference type="Pfam" id="PF01037">
    <property type="entry name" value="AsnC_trans_reg"/>
    <property type="match status" value="1"/>
</dbReference>
<dbReference type="AlphaFoldDB" id="A0A9X2D548"/>
<evidence type="ECO:0000259" key="4">
    <source>
        <dbReference type="PROSITE" id="PS50956"/>
    </source>
</evidence>
<dbReference type="Gene3D" id="1.10.10.10">
    <property type="entry name" value="Winged helix-like DNA-binding domain superfamily/Winged helix DNA-binding domain"/>
    <property type="match status" value="1"/>
</dbReference>
<evidence type="ECO:0000256" key="3">
    <source>
        <dbReference type="ARBA" id="ARBA00023163"/>
    </source>
</evidence>
<keyword evidence="1" id="KW-0805">Transcription regulation</keyword>
<keyword evidence="6" id="KW-1185">Reference proteome</keyword>
<dbReference type="PROSITE" id="PS50956">
    <property type="entry name" value="HTH_ASNC_2"/>
    <property type="match status" value="1"/>
</dbReference>
<accession>A0A9X2D548</accession>
<dbReference type="SUPFAM" id="SSF54909">
    <property type="entry name" value="Dimeric alpha+beta barrel"/>
    <property type="match status" value="1"/>
</dbReference>
<dbReference type="EMBL" id="JAMOIL010000003">
    <property type="protein sequence ID" value="MCM0619498.1"/>
    <property type="molecule type" value="Genomic_DNA"/>
</dbReference>
<dbReference type="GO" id="GO:0043565">
    <property type="term" value="F:sequence-specific DNA binding"/>
    <property type="evidence" value="ECO:0007669"/>
    <property type="project" value="InterPro"/>
</dbReference>
<evidence type="ECO:0000256" key="2">
    <source>
        <dbReference type="ARBA" id="ARBA00023125"/>
    </source>
</evidence>
<dbReference type="SMART" id="SM00344">
    <property type="entry name" value="HTH_ASNC"/>
    <property type="match status" value="1"/>
</dbReference>
<dbReference type="Gene3D" id="3.30.70.920">
    <property type="match status" value="1"/>
</dbReference>
<dbReference type="InterPro" id="IPR011008">
    <property type="entry name" value="Dimeric_a/b-barrel"/>
</dbReference>
<dbReference type="InterPro" id="IPR019888">
    <property type="entry name" value="Tscrpt_reg_AsnC-like"/>
</dbReference>
<dbReference type="InterPro" id="IPR036390">
    <property type="entry name" value="WH_DNA-bd_sf"/>
</dbReference>
<reference evidence="5" key="1">
    <citation type="submission" date="2022-05" db="EMBL/GenBank/DDBJ databases">
        <authorList>
            <person name="Tuo L."/>
        </authorList>
    </citation>
    <scope>NUCLEOTIDE SEQUENCE</scope>
    <source>
        <strain evidence="5">BSK12Z-4</strain>
    </source>
</reference>
<dbReference type="Proteomes" id="UP001139485">
    <property type="component" value="Unassembled WGS sequence"/>
</dbReference>
<sequence length="168" mass="18486">MDLDDVDRKIIGALERDGRTGYRELADVVGLTPGGVRKRVMRLIEEEVLKVVGITDPLKIGFEAMAMLALTVEGDPYEIADKLSAIPQVVYVVIGAGPFDVLVEVLAEDTRHLSTVINREVRAVPGVRSLTTFTYHDIHTHRFTWGEQQVDGAPVAAGEPHEEPDQTD</sequence>
<dbReference type="InterPro" id="IPR000485">
    <property type="entry name" value="AsnC-type_HTH_dom"/>
</dbReference>
<dbReference type="SUPFAM" id="SSF46785">
    <property type="entry name" value="Winged helix' DNA-binding domain"/>
    <property type="match status" value="1"/>
</dbReference>
<comment type="caution">
    <text evidence="5">The sequence shown here is derived from an EMBL/GenBank/DDBJ whole genome shotgun (WGS) entry which is preliminary data.</text>
</comment>
<dbReference type="GO" id="GO:0043200">
    <property type="term" value="P:response to amino acid"/>
    <property type="evidence" value="ECO:0007669"/>
    <property type="project" value="TreeGrafter"/>
</dbReference>
<name>A0A9X2D548_9ACTN</name>
<dbReference type="PANTHER" id="PTHR30154">
    <property type="entry name" value="LEUCINE-RESPONSIVE REGULATORY PROTEIN"/>
    <property type="match status" value="1"/>
</dbReference>
<dbReference type="InterPro" id="IPR036388">
    <property type="entry name" value="WH-like_DNA-bd_sf"/>
</dbReference>